<dbReference type="Proteomes" id="UP000832011">
    <property type="component" value="Chromosome"/>
</dbReference>
<proteinExistence type="predicted"/>
<evidence type="ECO:0000313" key="2">
    <source>
        <dbReference type="EMBL" id="UOO89949.1"/>
    </source>
</evidence>
<feature type="coiled-coil region" evidence="1">
    <location>
        <begin position="23"/>
        <end position="50"/>
    </location>
</feature>
<dbReference type="RefSeq" id="WP_159061423.1">
    <property type="nucleotide sequence ID" value="NZ_CABKVG010000008.1"/>
</dbReference>
<sequence length="55" mass="6206">MFTLFVLSLIVIGVVAAVLVGMLKQNRAETMELKRHIQRLEARLDGITEQESAHE</sequence>
<evidence type="ECO:0000256" key="1">
    <source>
        <dbReference type="SAM" id="Coils"/>
    </source>
</evidence>
<keyword evidence="3" id="KW-1185">Reference proteome</keyword>
<organism evidence="2 3">
    <name type="scientific">Vitreoscilla massiliensis</name>
    <dbReference type="NCBI Taxonomy" id="1689272"/>
    <lineage>
        <taxon>Bacteria</taxon>
        <taxon>Pseudomonadati</taxon>
        <taxon>Pseudomonadota</taxon>
        <taxon>Betaproteobacteria</taxon>
        <taxon>Neisseriales</taxon>
        <taxon>Neisseriaceae</taxon>
        <taxon>Vitreoscilla</taxon>
    </lineage>
</organism>
<protein>
    <submittedName>
        <fullName evidence="2">Uncharacterized protein</fullName>
    </submittedName>
</protein>
<reference evidence="2 3" key="1">
    <citation type="journal article" date="2022" name="Res Sq">
        <title>Evolution of multicellular longitudinally dividing oral cavity symbionts (Neisseriaceae).</title>
        <authorList>
            <person name="Nyongesa S."/>
            <person name="Weber P."/>
            <person name="Bernet E."/>
            <person name="Pullido F."/>
            <person name="Nieckarz M."/>
            <person name="Delaby M."/>
            <person name="Nieves C."/>
            <person name="Viehboeck T."/>
            <person name="Krause N."/>
            <person name="Rivera-Millot A."/>
            <person name="Nakamura A."/>
            <person name="Vischer N."/>
            <person name="VanNieuwenhze M."/>
            <person name="Brun Y."/>
            <person name="Cava F."/>
            <person name="Bulgheresi S."/>
            <person name="Veyrier F."/>
        </authorList>
    </citation>
    <scope>NUCLEOTIDE SEQUENCE [LARGE SCALE GENOMIC DNA]</scope>
    <source>
        <strain evidence="2 3">SN4</strain>
    </source>
</reference>
<evidence type="ECO:0000313" key="3">
    <source>
        <dbReference type="Proteomes" id="UP000832011"/>
    </source>
</evidence>
<gene>
    <name evidence="2" type="ORF">LVJ82_02875</name>
</gene>
<keyword evidence="1" id="KW-0175">Coiled coil</keyword>
<dbReference type="EMBL" id="CP091511">
    <property type="protein sequence ID" value="UOO89949.1"/>
    <property type="molecule type" value="Genomic_DNA"/>
</dbReference>
<name>A0ABY4E2E1_9NEIS</name>
<accession>A0ABY4E2E1</accession>